<dbReference type="Pfam" id="PF00505">
    <property type="entry name" value="HMG_box"/>
    <property type="match status" value="2"/>
</dbReference>
<dbReference type="InterPro" id="IPR050342">
    <property type="entry name" value="HMGB"/>
</dbReference>
<dbReference type="GO" id="GO:0005634">
    <property type="term" value="C:nucleus"/>
    <property type="evidence" value="ECO:0007669"/>
    <property type="project" value="UniProtKB-UniRule"/>
</dbReference>
<dbReference type="PANTHER" id="PTHR48112">
    <property type="entry name" value="HIGH MOBILITY GROUP PROTEIN DSP1"/>
    <property type="match status" value="1"/>
</dbReference>
<dbReference type="GO" id="GO:0003677">
    <property type="term" value="F:DNA binding"/>
    <property type="evidence" value="ECO:0007669"/>
    <property type="project" value="UniProtKB-UniRule"/>
</dbReference>
<dbReference type="SUPFAM" id="SSF47095">
    <property type="entry name" value="HMG-box"/>
    <property type="match status" value="2"/>
</dbReference>
<name>A0A1L8DHZ4_9DIPT</name>
<dbReference type="InterPro" id="IPR036910">
    <property type="entry name" value="HMG_box_dom_sf"/>
</dbReference>
<keyword evidence="2" id="KW-0539">Nucleus</keyword>
<dbReference type="EMBL" id="GFDF01008008">
    <property type="protein sequence ID" value="JAV06076.1"/>
    <property type="molecule type" value="Transcribed_RNA"/>
</dbReference>
<dbReference type="PANTHER" id="PTHR48112:SF22">
    <property type="entry name" value="MITOCHONDRIAL TRANSCRIPTION FACTOR A, ISOFORM B"/>
    <property type="match status" value="1"/>
</dbReference>
<dbReference type="AlphaFoldDB" id="A0A1L8DHZ4"/>
<dbReference type="GO" id="GO:0006357">
    <property type="term" value="P:regulation of transcription by RNA polymerase II"/>
    <property type="evidence" value="ECO:0007669"/>
    <property type="project" value="TreeGrafter"/>
</dbReference>
<accession>A0A1L8DHZ4</accession>
<keyword evidence="1 2" id="KW-0238">DNA-binding</keyword>
<feature type="domain" description="HMG box" evidence="3">
    <location>
        <begin position="150"/>
        <end position="216"/>
    </location>
</feature>
<evidence type="ECO:0000259" key="3">
    <source>
        <dbReference type="PROSITE" id="PS50118"/>
    </source>
</evidence>
<evidence type="ECO:0000313" key="4">
    <source>
        <dbReference type="EMBL" id="JAV06076.1"/>
    </source>
</evidence>
<feature type="domain" description="HMG box" evidence="3">
    <location>
        <begin position="45"/>
        <end position="113"/>
    </location>
</feature>
<organism evidence="4">
    <name type="scientific">Nyssomyia neivai</name>
    <dbReference type="NCBI Taxonomy" id="330878"/>
    <lineage>
        <taxon>Eukaryota</taxon>
        <taxon>Metazoa</taxon>
        <taxon>Ecdysozoa</taxon>
        <taxon>Arthropoda</taxon>
        <taxon>Hexapoda</taxon>
        <taxon>Insecta</taxon>
        <taxon>Pterygota</taxon>
        <taxon>Neoptera</taxon>
        <taxon>Endopterygota</taxon>
        <taxon>Diptera</taxon>
        <taxon>Nematocera</taxon>
        <taxon>Psychodoidea</taxon>
        <taxon>Psychodidae</taxon>
        <taxon>Nyssomyia</taxon>
    </lineage>
</organism>
<dbReference type="PROSITE" id="PS50118">
    <property type="entry name" value="HMG_BOX_2"/>
    <property type="match status" value="2"/>
</dbReference>
<evidence type="ECO:0000256" key="2">
    <source>
        <dbReference type="PROSITE-ProRule" id="PRU00267"/>
    </source>
</evidence>
<proteinExistence type="predicted"/>
<dbReference type="InterPro" id="IPR009071">
    <property type="entry name" value="HMG_box_dom"/>
</dbReference>
<feature type="DNA-binding region" description="HMG box" evidence="2">
    <location>
        <begin position="150"/>
        <end position="216"/>
    </location>
</feature>
<protein>
    <submittedName>
        <fullName evidence="4">Putative transcription factor a mitochondrial isoform x2</fullName>
    </submittedName>
</protein>
<reference evidence="4" key="1">
    <citation type="submission" date="2016-12" db="EMBL/GenBank/DDBJ databases">
        <title>An insight into the sialome and mialome of the sand fly, Nyssomyia neivai.</title>
        <authorList>
            <person name="Sebastian V."/>
            <person name="Goulart T.M."/>
            <person name="Oliveira W."/>
            <person name="Calvo E."/>
            <person name="Oliveira L.F."/>
            <person name="Pinto M.C."/>
            <person name="Rosselino A.M."/>
            <person name="Ribeiro J.M."/>
        </authorList>
    </citation>
    <scope>NUCLEOTIDE SEQUENCE</scope>
</reference>
<feature type="DNA-binding region" description="HMG box" evidence="2">
    <location>
        <begin position="45"/>
        <end position="113"/>
    </location>
</feature>
<sequence>MFLHRVGSVVAPLRGLLSAKTCSIPLNQNVASKSPEERVGLPPKPKRPLTPYFRYMQEVRPKVEAENSQLPMVDLIKKIGKQWGAMDDVRKKKYQEEYKKEQVVYHQKMAQYEGKLTDEQKENIQMMKESIAEGKEKRAFRKKLKDLGKPKRPKSAFVYYLLDENKKKPHGDVPYMECVTQTAKKWTGLSDKAKEVYFHTSAAEKKKYEEDMAKWEKQMIKQGHLDVVRQEALIDDRPPKPRKRATKA</sequence>
<dbReference type="Gene3D" id="1.10.30.10">
    <property type="entry name" value="High mobility group box domain"/>
    <property type="match status" value="2"/>
</dbReference>
<evidence type="ECO:0000256" key="1">
    <source>
        <dbReference type="ARBA" id="ARBA00023125"/>
    </source>
</evidence>
<dbReference type="SMART" id="SM00398">
    <property type="entry name" value="HMG"/>
    <property type="match status" value="2"/>
</dbReference>